<dbReference type="EMBL" id="BK063093">
    <property type="protein sequence ID" value="DBA11772.1"/>
    <property type="molecule type" value="Genomic_DNA"/>
</dbReference>
<sequence>MIFVVTIANTIEMVLHEYEQYTLKRVKNLTELMEDVEPRMKKHCTAEAPEVRAVIAWEDMGQAKQKLMKDVNREMADKFLSGSPVYLEYNPSKKSEYSLFDEYDFEMECVKDSYNKEIDSCLEMSTDDLETYIGEFCDEITSF</sequence>
<name>A0AA48P7X7_9VIRU</name>
<reference evidence="1" key="1">
    <citation type="journal article" date="2023" name="Front. Mar. Sci.">
        <title>Tracing the invertebrate herpesviruses in the global sequence datasets.</title>
        <authorList>
            <person name="Rosani U."/>
            <person name="Gaia M."/>
            <person name="Delmont T.O."/>
            <person name="Krupovic M."/>
        </authorList>
    </citation>
    <scope>NUCLEOTIDE SEQUENCE</scope>
    <source>
        <strain evidence="1">MalacoHV1/China/2018</strain>
    </source>
</reference>
<proteinExistence type="predicted"/>
<reference evidence="1" key="2">
    <citation type="submission" date="2023-01" db="EMBL/GenBank/DDBJ databases">
        <authorList>
            <person name="Rosani U."/>
            <person name="Delmont T.O."/>
            <person name="Gaia M."/>
            <person name="Krupovic M."/>
        </authorList>
    </citation>
    <scope>NUCLEOTIDE SEQUENCE</scope>
    <source>
        <strain evidence="1">MalacoHV1/China/2018</strain>
    </source>
</reference>
<protein>
    <submittedName>
        <fullName evidence="1">ORF71</fullName>
    </submittedName>
</protein>
<evidence type="ECO:0000313" key="1">
    <source>
        <dbReference type="EMBL" id="DBA11772.1"/>
    </source>
</evidence>
<accession>A0AA48P7X7</accession>
<organism evidence="1">
    <name type="scientific">Malaco herpesvirus 1</name>
    <dbReference type="NCBI Taxonomy" id="3031797"/>
    <lineage>
        <taxon>Viruses</taxon>
        <taxon>Duplodnaviria</taxon>
        <taxon>Heunggongvirae</taxon>
        <taxon>Peploviricota</taxon>
        <taxon>Herviviricetes</taxon>
        <taxon>Herpesvirales</taxon>
        <taxon>Malacoherpesviridae</taxon>
    </lineage>
</organism>